<feature type="compositionally biased region" description="Basic and acidic residues" evidence="5">
    <location>
        <begin position="219"/>
        <end position="232"/>
    </location>
</feature>
<organism evidence="6 7">
    <name type="scientific">Trypanosoma rangeli SC58</name>
    <dbReference type="NCBI Taxonomy" id="429131"/>
    <lineage>
        <taxon>Eukaryota</taxon>
        <taxon>Discoba</taxon>
        <taxon>Euglenozoa</taxon>
        <taxon>Kinetoplastea</taxon>
        <taxon>Metakinetoplastina</taxon>
        <taxon>Trypanosomatida</taxon>
        <taxon>Trypanosomatidae</taxon>
        <taxon>Trypanosoma</taxon>
        <taxon>Herpetosoma</taxon>
    </lineage>
</organism>
<evidence type="ECO:0008006" key="8">
    <source>
        <dbReference type="Google" id="ProtNLM"/>
    </source>
</evidence>
<gene>
    <name evidence="6" type="ORF">TRSC58_00059</name>
</gene>
<dbReference type="SUPFAM" id="SSF46785">
    <property type="entry name" value="Winged helix' DNA-binding domain"/>
    <property type="match status" value="1"/>
</dbReference>
<dbReference type="Gene3D" id="1.10.10.10">
    <property type="entry name" value="Winged helix-like DNA-binding domain superfamily/Winged helix DNA-binding domain"/>
    <property type="match status" value="1"/>
</dbReference>
<name>A0A061J9R0_TRYRA</name>
<feature type="region of interest" description="Disordered" evidence="5">
    <location>
        <begin position="82"/>
        <end position="159"/>
    </location>
</feature>
<protein>
    <recommendedName>
        <fullName evidence="8">DDRGK domain-containing protein 1</fullName>
    </recommendedName>
</protein>
<evidence type="ECO:0000256" key="4">
    <source>
        <dbReference type="ARBA" id="ARBA00023136"/>
    </source>
</evidence>
<dbReference type="PANTHER" id="PTHR48176">
    <property type="entry name" value="DDRGK DOMAIN-CONTAINING PROTEIN 1"/>
    <property type="match status" value="1"/>
</dbReference>
<comment type="subcellular location">
    <subcellularLocation>
        <location evidence="1">Membrane</location>
        <topology evidence="1">Single-pass membrane protein</topology>
    </subcellularLocation>
</comment>
<dbReference type="Pfam" id="PF09756">
    <property type="entry name" value="DDRGK"/>
    <property type="match status" value="1"/>
</dbReference>
<keyword evidence="2" id="KW-0812">Transmembrane</keyword>
<dbReference type="SMART" id="SM01128">
    <property type="entry name" value="DDRGK"/>
    <property type="match status" value="1"/>
</dbReference>
<feature type="region of interest" description="Disordered" evidence="5">
    <location>
        <begin position="219"/>
        <end position="241"/>
    </location>
</feature>
<evidence type="ECO:0000313" key="6">
    <source>
        <dbReference type="EMBL" id="ESL12178.1"/>
    </source>
</evidence>
<keyword evidence="4" id="KW-0472">Membrane</keyword>
<evidence type="ECO:0000256" key="1">
    <source>
        <dbReference type="ARBA" id="ARBA00004167"/>
    </source>
</evidence>
<proteinExistence type="predicted"/>
<reference evidence="6 7" key="1">
    <citation type="submission" date="2013-07" db="EMBL/GenBank/DDBJ databases">
        <authorList>
            <person name="Stoco P.H."/>
            <person name="Wagner G."/>
            <person name="Gerber A."/>
            <person name="Zaha A."/>
            <person name="Thompson C."/>
            <person name="Bartholomeu D.C."/>
            <person name="Luckemeyer D.D."/>
            <person name="Bahia D."/>
            <person name="Loreto E."/>
            <person name="Prestes E.B."/>
            <person name="Lima F.M."/>
            <person name="Rodrigues-Luiz G."/>
            <person name="Vallejo G.A."/>
            <person name="Filho J.F."/>
            <person name="Monteiro K.M."/>
            <person name="Tyler K.M."/>
            <person name="de Almeida L.G."/>
            <person name="Ortiz M.F."/>
            <person name="Siervo M.A."/>
            <person name="de Moraes M.H."/>
            <person name="Cunha O.L."/>
            <person name="Mendonca-Neto R."/>
            <person name="Silva R."/>
            <person name="Teixeira S.M."/>
            <person name="Murta S.M."/>
            <person name="Sincero T.C."/>
            <person name="Mendes T.A."/>
            <person name="Urmenyi T.P."/>
            <person name="Silva V.G."/>
            <person name="da Rocha W.D."/>
            <person name="Andersson B."/>
            <person name="Romanha A.J."/>
            <person name="Steindel M."/>
            <person name="de Vasconcelos A.T."/>
            <person name="Grisard E.C."/>
        </authorList>
    </citation>
    <scope>NUCLEOTIDE SEQUENCE [LARGE SCALE GENOMIC DNA]</scope>
    <source>
        <strain evidence="6 7">SC58</strain>
    </source>
</reference>
<accession>A0A061J9R0</accession>
<evidence type="ECO:0000256" key="3">
    <source>
        <dbReference type="ARBA" id="ARBA00022989"/>
    </source>
</evidence>
<sequence length="327" mass="37135">MSLALIGAPLLVVVVVLLLLGCVGALIYRRLTVTVDVAARGVAQGPVARKRSEVVTGDKDEDKVNVRDGQPGVQRVAALLRRRHAQRAERRSDGSPEEEEEATAPLPKLTRLQKKKQEKEREREERRQAQEAEGDTRRTRQEAERRRQEDREREEEKRLVAEEKALQDLRDEKKRQDDEEYARWVGAIGLDERGEMGDEEQKRRETLIAFLRGRAMEVDAREEKQQNQKERVAPSAPTTAVGAEDESARNILVLSDVAREYGVTVEVLVKLIETLLGDGAISGVFDDRGKFIFVTEAHYLKLALFIQQRGRVSVKELVRECNRVILS</sequence>
<dbReference type="OrthoDB" id="2285710at2759"/>
<dbReference type="GO" id="GO:0016020">
    <property type="term" value="C:membrane"/>
    <property type="evidence" value="ECO:0007669"/>
    <property type="project" value="UniProtKB-SubCell"/>
</dbReference>
<feature type="compositionally biased region" description="Basic and acidic residues" evidence="5">
    <location>
        <begin position="115"/>
        <end position="159"/>
    </location>
</feature>
<comment type="caution">
    <text evidence="6">The sequence shown here is derived from an EMBL/GenBank/DDBJ whole genome shotgun (WGS) entry which is preliminary data.</text>
</comment>
<dbReference type="VEuPathDB" id="TriTrypDB:TRSC58_00059"/>
<keyword evidence="7" id="KW-1185">Reference proteome</keyword>
<dbReference type="InterPro" id="IPR036390">
    <property type="entry name" value="WH_DNA-bd_sf"/>
</dbReference>
<evidence type="ECO:0000256" key="5">
    <source>
        <dbReference type="SAM" id="MobiDB-lite"/>
    </source>
</evidence>
<dbReference type="InterPro" id="IPR036388">
    <property type="entry name" value="WH-like_DNA-bd_sf"/>
</dbReference>
<dbReference type="PANTHER" id="PTHR48176:SF1">
    <property type="entry name" value="DDRGK DOMAIN-CONTAINING PROTEIN 1"/>
    <property type="match status" value="1"/>
</dbReference>
<dbReference type="GO" id="GO:0044389">
    <property type="term" value="F:ubiquitin-like protein ligase binding"/>
    <property type="evidence" value="ECO:0007669"/>
    <property type="project" value="TreeGrafter"/>
</dbReference>
<dbReference type="InterPro" id="IPR019153">
    <property type="entry name" value="DDRGK_dom-contain"/>
</dbReference>
<keyword evidence="3" id="KW-1133">Transmembrane helix</keyword>
<dbReference type="Proteomes" id="UP000031737">
    <property type="component" value="Unassembled WGS sequence"/>
</dbReference>
<dbReference type="EMBL" id="AUPL01000059">
    <property type="protein sequence ID" value="ESL12178.1"/>
    <property type="molecule type" value="Genomic_DNA"/>
</dbReference>
<evidence type="ECO:0000313" key="7">
    <source>
        <dbReference type="Proteomes" id="UP000031737"/>
    </source>
</evidence>
<dbReference type="InterPro" id="IPR050899">
    <property type="entry name" value="DDRGK_domain-containing"/>
</dbReference>
<evidence type="ECO:0000256" key="2">
    <source>
        <dbReference type="ARBA" id="ARBA00022692"/>
    </source>
</evidence>
<dbReference type="AlphaFoldDB" id="A0A061J9R0"/>